<feature type="non-terminal residue" evidence="1">
    <location>
        <position position="48"/>
    </location>
</feature>
<dbReference type="EMBL" id="BARS01054463">
    <property type="protein sequence ID" value="GAG48979.1"/>
    <property type="molecule type" value="Genomic_DNA"/>
</dbReference>
<reference evidence="1" key="1">
    <citation type="journal article" date="2014" name="Front. Microbiol.">
        <title>High frequency of phylogenetically diverse reductive dehalogenase-homologous genes in deep subseafloor sedimentary metagenomes.</title>
        <authorList>
            <person name="Kawai M."/>
            <person name="Futagami T."/>
            <person name="Toyoda A."/>
            <person name="Takaki Y."/>
            <person name="Nishi S."/>
            <person name="Hori S."/>
            <person name="Arai W."/>
            <person name="Tsubouchi T."/>
            <person name="Morono Y."/>
            <person name="Uchiyama I."/>
            <person name="Ito T."/>
            <person name="Fujiyama A."/>
            <person name="Inagaki F."/>
            <person name="Takami H."/>
        </authorList>
    </citation>
    <scope>NUCLEOTIDE SEQUENCE</scope>
    <source>
        <strain evidence="1">Expedition CK06-06</strain>
    </source>
</reference>
<accession>X0XZT9</accession>
<evidence type="ECO:0000313" key="1">
    <source>
        <dbReference type="EMBL" id="GAG48979.1"/>
    </source>
</evidence>
<organism evidence="1">
    <name type="scientific">marine sediment metagenome</name>
    <dbReference type="NCBI Taxonomy" id="412755"/>
    <lineage>
        <taxon>unclassified sequences</taxon>
        <taxon>metagenomes</taxon>
        <taxon>ecological metagenomes</taxon>
    </lineage>
</organism>
<sequence>MIYEYECQICKHRTTAVRSVEERNNGPDCCNGKMEKHIFTAPAVEFPM</sequence>
<comment type="caution">
    <text evidence="1">The sequence shown here is derived from an EMBL/GenBank/DDBJ whole genome shotgun (WGS) entry which is preliminary data.</text>
</comment>
<gene>
    <name evidence="1" type="ORF">S01H1_80619</name>
</gene>
<proteinExistence type="predicted"/>
<protein>
    <submittedName>
        <fullName evidence="1">Uncharacterized protein</fullName>
    </submittedName>
</protein>
<dbReference type="AlphaFoldDB" id="X0XZT9"/>
<name>X0XZT9_9ZZZZ</name>